<name>A0A3G3BY77_9CAUD</name>
<dbReference type="EMBL" id="MH898687">
    <property type="protein sequence ID" value="AYP69253.1"/>
    <property type="molecule type" value="Genomic_DNA"/>
</dbReference>
<gene>
    <name evidence="1" type="ORF">Edno5_0045</name>
</gene>
<protein>
    <submittedName>
        <fullName evidence="1">Uncharacterized protein</fullName>
    </submittedName>
</protein>
<dbReference type="Proteomes" id="UP000275234">
    <property type="component" value="Segment"/>
</dbReference>
<organism evidence="1 2">
    <name type="scientific">Edwardsiella phage Edno5</name>
    <dbReference type="NCBI Taxonomy" id="2419942"/>
    <lineage>
        <taxon>Viruses</taxon>
        <taxon>Duplodnaviria</taxon>
        <taxon>Heunggongvirae</taxon>
        <taxon>Uroviricota</taxon>
        <taxon>Caudoviricetes</taxon>
        <taxon>Gofduovirus</taxon>
        <taxon>Gofduovirus edno5</taxon>
    </lineage>
</organism>
<accession>A0A3G3BY77</accession>
<proteinExistence type="predicted"/>
<evidence type="ECO:0000313" key="1">
    <source>
        <dbReference type="EMBL" id="AYP69253.1"/>
    </source>
</evidence>
<keyword evidence="2" id="KW-1185">Reference proteome</keyword>
<sequence>MTTYTKRLLSALGRKAVIEKDSVLWGVIMGMAKANGGVR</sequence>
<reference evidence="1 2" key="1">
    <citation type="submission" date="2018-09" db="EMBL/GenBank/DDBJ databases">
        <title>Genomic characterization of Edwardsiella anguillarum, isolated from Greek aquaculture.</title>
        <authorList>
            <person name="Katharios P."/>
            <person name="Kalatzis P.G."/>
            <person name="Kokkari C."/>
            <person name="Wang Q."/>
        </authorList>
    </citation>
    <scope>NUCLEOTIDE SEQUENCE [LARGE SCALE GENOMIC DNA]</scope>
</reference>
<evidence type="ECO:0000313" key="2">
    <source>
        <dbReference type="Proteomes" id="UP000275234"/>
    </source>
</evidence>